<dbReference type="PROSITE" id="PS51998">
    <property type="entry name" value="DEK_C"/>
    <property type="match status" value="1"/>
</dbReference>
<dbReference type="InterPro" id="IPR003121">
    <property type="entry name" value="SWIB_MDM2_domain"/>
</dbReference>
<dbReference type="PROSITE" id="PS51925">
    <property type="entry name" value="SWIB_MDM2"/>
    <property type="match status" value="1"/>
</dbReference>
<feature type="domain" description="DEK-C" evidence="3">
    <location>
        <begin position="1"/>
        <end position="56"/>
    </location>
</feature>
<accession>A0A9P6FUL6</accession>
<dbReference type="EMBL" id="JAABOA010001318">
    <property type="protein sequence ID" value="KAF9581804.1"/>
    <property type="molecule type" value="Genomic_DNA"/>
</dbReference>
<feature type="compositionally biased region" description="Low complexity" evidence="1">
    <location>
        <begin position="128"/>
        <end position="147"/>
    </location>
</feature>
<proteinExistence type="predicted"/>
<dbReference type="SUPFAM" id="SSF47592">
    <property type="entry name" value="SWIB/MDM2 domain"/>
    <property type="match status" value="1"/>
</dbReference>
<evidence type="ECO:0000313" key="4">
    <source>
        <dbReference type="EMBL" id="KAF9581804.1"/>
    </source>
</evidence>
<feature type="compositionally biased region" description="Basic residues" evidence="1">
    <location>
        <begin position="148"/>
        <end position="169"/>
    </location>
</feature>
<evidence type="ECO:0000313" key="5">
    <source>
        <dbReference type="Proteomes" id="UP000780801"/>
    </source>
</evidence>
<feature type="compositionally biased region" description="Acidic residues" evidence="1">
    <location>
        <begin position="110"/>
        <end position="127"/>
    </location>
</feature>
<dbReference type="Proteomes" id="UP000780801">
    <property type="component" value="Unassembled WGS sequence"/>
</dbReference>
<dbReference type="Pfam" id="PF08766">
    <property type="entry name" value="DEK_C"/>
    <property type="match status" value="1"/>
</dbReference>
<feature type="domain" description="DM2" evidence="2">
    <location>
        <begin position="185"/>
        <end position="249"/>
    </location>
</feature>
<dbReference type="CDD" id="cd10567">
    <property type="entry name" value="SWIB-MDM2_like"/>
    <property type="match status" value="1"/>
</dbReference>
<evidence type="ECO:0000256" key="1">
    <source>
        <dbReference type="SAM" id="MobiDB-lite"/>
    </source>
</evidence>
<evidence type="ECO:0008006" key="6">
    <source>
        <dbReference type="Google" id="ProtNLM"/>
    </source>
</evidence>
<gene>
    <name evidence="4" type="ORF">BGW38_001051</name>
</gene>
<dbReference type="Pfam" id="PF02201">
    <property type="entry name" value="SWIB"/>
    <property type="match status" value="1"/>
</dbReference>
<dbReference type="SUPFAM" id="SSF109715">
    <property type="entry name" value="DEK C-terminal domain"/>
    <property type="match status" value="1"/>
</dbReference>
<comment type="caution">
    <text evidence="4">The sequence shown here is derived from an EMBL/GenBank/DDBJ whole genome shotgun (WGS) entry which is preliminary data.</text>
</comment>
<feature type="region of interest" description="Disordered" evidence="1">
    <location>
        <begin position="59"/>
        <end position="189"/>
    </location>
</feature>
<organism evidence="4 5">
    <name type="scientific">Lunasporangiospora selenospora</name>
    <dbReference type="NCBI Taxonomy" id="979761"/>
    <lineage>
        <taxon>Eukaryota</taxon>
        <taxon>Fungi</taxon>
        <taxon>Fungi incertae sedis</taxon>
        <taxon>Mucoromycota</taxon>
        <taxon>Mortierellomycotina</taxon>
        <taxon>Mortierellomycetes</taxon>
        <taxon>Mortierellales</taxon>
        <taxon>Mortierellaceae</taxon>
        <taxon>Lunasporangiospora</taxon>
    </lineage>
</organism>
<dbReference type="AlphaFoldDB" id="A0A9P6FUL6"/>
<reference evidence="4" key="1">
    <citation type="journal article" date="2020" name="Fungal Divers.">
        <title>Resolving the Mortierellaceae phylogeny through synthesis of multi-gene phylogenetics and phylogenomics.</title>
        <authorList>
            <person name="Vandepol N."/>
            <person name="Liber J."/>
            <person name="Desiro A."/>
            <person name="Na H."/>
            <person name="Kennedy M."/>
            <person name="Barry K."/>
            <person name="Grigoriev I.V."/>
            <person name="Miller A.N."/>
            <person name="O'Donnell K."/>
            <person name="Stajich J.E."/>
            <person name="Bonito G."/>
        </authorList>
    </citation>
    <scope>NUCLEOTIDE SEQUENCE</scope>
    <source>
        <strain evidence="4">KOD1015</strain>
    </source>
</reference>
<sequence length="249" mass="27225">MASVEIYRAKVEELMAKADISTVSAKRIRREIEALTNTNLSDVKREFDDMVLEIYDRFAENPAPKVASKPAPKPASKPASKPDQTSASAVKAKAVTTKPTKRTNSKDSADSESDDSDSNSESEEISDDGAPPTKKAKKSSSTTAASSKKTKEKKTKPKAKAKAKTTKKSTKSDKESKPRDTSNNPFFQPLILSDPLSELIGHKGTVGTSGKVEMPRCTVVKYLWEHIKENDLKDKTGMDTLVFFQNALL</sequence>
<keyword evidence="5" id="KW-1185">Reference proteome</keyword>
<name>A0A9P6FUL6_9FUNG</name>
<dbReference type="Gene3D" id="1.10.245.10">
    <property type="entry name" value="SWIB/MDM2 domain"/>
    <property type="match status" value="1"/>
</dbReference>
<dbReference type="OrthoDB" id="10251073at2759"/>
<evidence type="ECO:0000259" key="3">
    <source>
        <dbReference type="PROSITE" id="PS51998"/>
    </source>
</evidence>
<feature type="compositionally biased region" description="Low complexity" evidence="1">
    <location>
        <begin position="62"/>
        <end position="98"/>
    </location>
</feature>
<evidence type="ECO:0000259" key="2">
    <source>
        <dbReference type="PROSITE" id="PS51925"/>
    </source>
</evidence>
<dbReference type="InterPro" id="IPR014876">
    <property type="entry name" value="DEK_C"/>
</dbReference>
<protein>
    <recommendedName>
        <fullName evidence="6">SWIB/MDM2 domain-containing protein</fullName>
    </recommendedName>
</protein>
<feature type="compositionally biased region" description="Basic and acidic residues" evidence="1">
    <location>
        <begin position="170"/>
        <end position="180"/>
    </location>
</feature>
<dbReference type="InterPro" id="IPR036885">
    <property type="entry name" value="SWIB_MDM2_dom_sf"/>
</dbReference>